<comment type="caution">
    <text evidence="1">The sequence shown here is derived from an EMBL/GenBank/DDBJ whole genome shotgun (WGS) entry which is preliminary data.</text>
</comment>
<organism evidence="1">
    <name type="scientific">marine sediment metagenome</name>
    <dbReference type="NCBI Taxonomy" id="412755"/>
    <lineage>
        <taxon>unclassified sequences</taxon>
        <taxon>metagenomes</taxon>
        <taxon>ecological metagenomes</taxon>
    </lineage>
</organism>
<reference evidence="1" key="1">
    <citation type="journal article" date="2015" name="Nature">
        <title>Complex archaea that bridge the gap between prokaryotes and eukaryotes.</title>
        <authorList>
            <person name="Spang A."/>
            <person name="Saw J.H."/>
            <person name="Jorgensen S.L."/>
            <person name="Zaremba-Niedzwiedzka K."/>
            <person name="Martijn J."/>
            <person name="Lind A.E."/>
            <person name="van Eijk R."/>
            <person name="Schleper C."/>
            <person name="Guy L."/>
            <person name="Ettema T.J."/>
        </authorList>
    </citation>
    <scope>NUCLEOTIDE SEQUENCE</scope>
</reference>
<gene>
    <name evidence="1" type="ORF">LCGC14_2989350</name>
</gene>
<dbReference type="EMBL" id="LAZR01061265">
    <property type="protein sequence ID" value="KKK63928.1"/>
    <property type="molecule type" value="Genomic_DNA"/>
</dbReference>
<protein>
    <submittedName>
        <fullName evidence="1">Uncharacterized protein</fullName>
    </submittedName>
</protein>
<proteinExistence type="predicted"/>
<accession>A0A0F8X527</accession>
<sequence length="243" mass="26341">MAGTTWAVLVAGAKAKAKDVNDNFDWIEGTIVPMNAGSKTDSVYDIGESANRWLNGYFDTVHGGTSVKTNVLQKHTTSASQISTDSLSCDDIKYDSGQERFLSIGGNVAIPATSQILYSLINGYLSVGTTTSAQITMHYPLIFPHGASVATVTAFFYRTTSSASGFMALWRIGGSGTLTQITSNFNSTVTSTGFNDFHRNISLTVDNENNKYYMEVGLNVATSVTHSRYYGTRFRFTVTKPLP</sequence>
<dbReference type="AlphaFoldDB" id="A0A0F8X527"/>
<name>A0A0F8X527_9ZZZZ</name>
<evidence type="ECO:0000313" key="1">
    <source>
        <dbReference type="EMBL" id="KKK63928.1"/>
    </source>
</evidence>